<dbReference type="OrthoDB" id="4926055at2"/>
<dbReference type="AlphaFoldDB" id="A0A1H0VJ51"/>
<gene>
    <name evidence="2" type="ORF">SAMN04487905_1098</name>
</gene>
<evidence type="ECO:0000256" key="1">
    <source>
        <dbReference type="SAM" id="MobiDB-lite"/>
    </source>
</evidence>
<keyword evidence="3" id="KW-1185">Reference proteome</keyword>
<organism evidence="2 3">
    <name type="scientific">Actinopolyspora xinjiangensis</name>
    <dbReference type="NCBI Taxonomy" id="405564"/>
    <lineage>
        <taxon>Bacteria</taxon>
        <taxon>Bacillati</taxon>
        <taxon>Actinomycetota</taxon>
        <taxon>Actinomycetes</taxon>
        <taxon>Actinopolysporales</taxon>
        <taxon>Actinopolysporaceae</taxon>
        <taxon>Actinopolyspora</taxon>
    </lineage>
</organism>
<dbReference type="InterPro" id="IPR027417">
    <property type="entry name" value="P-loop_NTPase"/>
</dbReference>
<dbReference type="Pfam" id="PF13481">
    <property type="entry name" value="AAA_25"/>
    <property type="match status" value="1"/>
</dbReference>
<sequence>MTTADRPAREPDQTGPPLRVVPDHEPGFTPTLTGPDTPPEQHRDRAGDPHPDRPPTPDETEAVPARRLRLTKASQVQIRPTYWTWEGRIPHGAITLGPGREGIGKSLFCSWLAAQVTLGTLEGLHHGQPKGVIYAATEDSWEATIAPRLIAAGADTDRVYRVEVTSPAGNSLPLTLPRDCAELATEITEADVSLLILDPLISAVDSRVNVNQEELRTALEPLSALADSTGCAVFGLAHFNKGTGTDVLSRVTGSRAFSAVARAAMAFARDPDAEDGSCVMSQVKNNLGSLALPSLRYTIEPVTLDTHDGPAQWGRLRFLGETDTHVETILAEPTSKDTPNGSGRTHALDTWLVDYLTERGGSASSTEITTDAEKAGYSQPQLKRARTRLTNRIDVVKAGLDHWVWTLTR</sequence>
<dbReference type="SUPFAM" id="SSF52540">
    <property type="entry name" value="P-loop containing nucleoside triphosphate hydrolases"/>
    <property type="match status" value="1"/>
</dbReference>
<protein>
    <submittedName>
        <fullName evidence="2">AAA domain-containing protein</fullName>
    </submittedName>
</protein>
<feature type="compositionally biased region" description="Basic and acidic residues" evidence="1">
    <location>
        <begin position="39"/>
        <end position="56"/>
    </location>
</feature>
<reference evidence="3" key="1">
    <citation type="submission" date="2016-10" db="EMBL/GenBank/DDBJ databases">
        <authorList>
            <person name="Varghese N."/>
            <person name="Submissions S."/>
        </authorList>
    </citation>
    <scope>NUCLEOTIDE SEQUENCE [LARGE SCALE GENOMIC DNA]</scope>
    <source>
        <strain evidence="3">DSM 46732</strain>
    </source>
</reference>
<name>A0A1H0VJ51_9ACTN</name>
<dbReference type="Proteomes" id="UP000199497">
    <property type="component" value="Unassembled WGS sequence"/>
</dbReference>
<feature type="compositionally biased region" description="Basic and acidic residues" evidence="1">
    <location>
        <begin position="1"/>
        <end position="12"/>
    </location>
</feature>
<feature type="region of interest" description="Disordered" evidence="1">
    <location>
        <begin position="1"/>
        <end position="65"/>
    </location>
</feature>
<evidence type="ECO:0000313" key="3">
    <source>
        <dbReference type="Proteomes" id="UP000199497"/>
    </source>
</evidence>
<dbReference type="STRING" id="405564.SAMN04487905_1098"/>
<evidence type="ECO:0000313" key="2">
    <source>
        <dbReference type="EMBL" id="SDP78373.1"/>
    </source>
</evidence>
<dbReference type="EMBL" id="FNJR01000009">
    <property type="protein sequence ID" value="SDP78373.1"/>
    <property type="molecule type" value="Genomic_DNA"/>
</dbReference>
<proteinExistence type="predicted"/>
<dbReference type="RefSeq" id="WP_092602505.1">
    <property type="nucleotide sequence ID" value="NZ_FNJR01000009.1"/>
</dbReference>
<dbReference type="Gene3D" id="3.40.50.300">
    <property type="entry name" value="P-loop containing nucleotide triphosphate hydrolases"/>
    <property type="match status" value="1"/>
</dbReference>
<accession>A0A1H0VJ51</accession>